<dbReference type="Pfam" id="PF13489">
    <property type="entry name" value="Methyltransf_23"/>
    <property type="match status" value="1"/>
</dbReference>
<gene>
    <name evidence="1" type="ORF">LCGC14_1791930</name>
</gene>
<dbReference type="SUPFAM" id="SSF53335">
    <property type="entry name" value="S-adenosyl-L-methionine-dependent methyltransferases"/>
    <property type="match status" value="1"/>
</dbReference>
<dbReference type="Gene3D" id="3.40.50.150">
    <property type="entry name" value="Vaccinia Virus protein VP39"/>
    <property type="match status" value="1"/>
</dbReference>
<dbReference type="EMBL" id="LAZR01017128">
    <property type="protein sequence ID" value="KKM01686.1"/>
    <property type="molecule type" value="Genomic_DNA"/>
</dbReference>
<dbReference type="InterPro" id="IPR029063">
    <property type="entry name" value="SAM-dependent_MTases_sf"/>
</dbReference>
<proteinExistence type="predicted"/>
<comment type="caution">
    <text evidence="1">The sequence shown here is derived from an EMBL/GenBank/DDBJ whole genome shotgun (WGS) entry which is preliminary data.</text>
</comment>
<organism evidence="1">
    <name type="scientific">marine sediment metagenome</name>
    <dbReference type="NCBI Taxonomy" id="412755"/>
    <lineage>
        <taxon>unclassified sequences</taxon>
        <taxon>metagenomes</taxon>
        <taxon>ecological metagenomes</taxon>
    </lineage>
</organism>
<accession>A0A0F9J725</accession>
<reference evidence="1" key="1">
    <citation type="journal article" date="2015" name="Nature">
        <title>Complex archaea that bridge the gap between prokaryotes and eukaryotes.</title>
        <authorList>
            <person name="Spang A."/>
            <person name="Saw J.H."/>
            <person name="Jorgensen S.L."/>
            <person name="Zaremba-Niedzwiedzka K."/>
            <person name="Martijn J."/>
            <person name="Lind A.E."/>
            <person name="van Eijk R."/>
            <person name="Schleper C."/>
            <person name="Guy L."/>
            <person name="Ettema T.J."/>
        </authorList>
    </citation>
    <scope>NUCLEOTIDE SEQUENCE</scope>
</reference>
<evidence type="ECO:0000313" key="1">
    <source>
        <dbReference type="EMBL" id="KKM01686.1"/>
    </source>
</evidence>
<dbReference type="AlphaFoldDB" id="A0A0F9J725"/>
<name>A0A0F9J725_9ZZZZ</name>
<sequence length="171" mass="20016">MHNEVRFICQEVKKKYPDYFIGADVLDVGSLDINGNNRYLFTNCNIVGIDLEKGRNVDVVTEVHKYISSKKFDVIVCTEMLEHDYYWQESLKRMLELLRKGGLLLLTAAGPNRPEHGTTKAEPQFSPFTNNHYRNVSVEDLQECLPSDKLQKWHIGYRRDKHDIYFYGIKK</sequence>
<evidence type="ECO:0008006" key="2">
    <source>
        <dbReference type="Google" id="ProtNLM"/>
    </source>
</evidence>
<protein>
    <recommendedName>
        <fullName evidence="2">Methyltransferase type 11 domain-containing protein</fullName>
    </recommendedName>
</protein>